<dbReference type="AlphaFoldDB" id="A0A1W1I2G9"/>
<reference evidence="2 3" key="1">
    <citation type="submission" date="2017-03" db="EMBL/GenBank/DDBJ databases">
        <authorList>
            <person name="Afonso C.L."/>
            <person name="Miller P.J."/>
            <person name="Scott M.A."/>
            <person name="Spackman E."/>
            <person name="Goraichik I."/>
            <person name="Dimitrov K.M."/>
            <person name="Suarez D.L."/>
            <person name="Swayne D.E."/>
        </authorList>
    </citation>
    <scope>NUCLEOTIDE SEQUENCE [LARGE SCALE GENOMIC DNA]</scope>
    <source>
        <strain evidence="2">Genome sequencing of Nitrospira japonica strain NJ11</strain>
    </source>
</reference>
<dbReference type="KEGG" id="nja:NSJP_1012"/>
<dbReference type="EMBL" id="LT828648">
    <property type="protein sequence ID" value="SLM47184.1"/>
    <property type="molecule type" value="Genomic_DNA"/>
</dbReference>
<feature type="domain" description="DUF5069" evidence="1">
    <location>
        <begin position="18"/>
        <end position="152"/>
    </location>
</feature>
<sequence length="154" mass="17886">MKANLAKVKQLAKDLRKDYPRSPREKLGGYVIAARSADKCRAFLLDMNGEYNYWPCSLASQWFSFTGITPEQFKEVVATGATDEELSKWIEGASAVKDPDAVLKWNNTMRDMKLSEMSLQAQRYLEEYIPQFVPPPRPVYVWFDVYDLEERRFS</sequence>
<dbReference type="Proteomes" id="UP000192042">
    <property type="component" value="Chromosome I"/>
</dbReference>
<keyword evidence="3" id="KW-1185">Reference proteome</keyword>
<dbReference type="STRING" id="1325564.NSJP_1012"/>
<accession>A0A1W1I2G9</accession>
<dbReference type="Pfam" id="PF16798">
    <property type="entry name" value="DUF5069"/>
    <property type="match status" value="1"/>
</dbReference>
<evidence type="ECO:0000313" key="2">
    <source>
        <dbReference type="EMBL" id="SLM47184.1"/>
    </source>
</evidence>
<dbReference type="OrthoDB" id="9789697at2"/>
<dbReference type="InterPro" id="IPR031849">
    <property type="entry name" value="DUF5069"/>
</dbReference>
<name>A0A1W1I2G9_9BACT</name>
<protein>
    <recommendedName>
        <fullName evidence="1">DUF5069 domain-containing protein</fullName>
    </recommendedName>
</protein>
<proteinExistence type="predicted"/>
<evidence type="ECO:0000259" key="1">
    <source>
        <dbReference type="Pfam" id="PF16798"/>
    </source>
</evidence>
<evidence type="ECO:0000313" key="3">
    <source>
        <dbReference type="Proteomes" id="UP000192042"/>
    </source>
</evidence>
<organism evidence="2 3">
    <name type="scientific">Nitrospira japonica</name>
    <dbReference type="NCBI Taxonomy" id="1325564"/>
    <lineage>
        <taxon>Bacteria</taxon>
        <taxon>Pseudomonadati</taxon>
        <taxon>Nitrospirota</taxon>
        <taxon>Nitrospiria</taxon>
        <taxon>Nitrospirales</taxon>
        <taxon>Nitrospiraceae</taxon>
        <taxon>Nitrospira</taxon>
    </lineage>
</organism>
<dbReference type="RefSeq" id="WP_080885759.1">
    <property type="nucleotide sequence ID" value="NZ_LT828648.1"/>
</dbReference>
<gene>
    <name evidence="2" type="ORF">NSJP_1012</name>
</gene>